<dbReference type="EMBL" id="PNRG01000033">
    <property type="protein sequence ID" value="PMR78290.1"/>
    <property type="molecule type" value="Genomic_DNA"/>
</dbReference>
<protein>
    <submittedName>
        <fullName evidence="1">Uncharacterized protein</fullName>
    </submittedName>
</protein>
<proteinExistence type="predicted"/>
<reference evidence="1 2" key="1">
    <citation type="submission" date="2018-01" db="EMBL/GenBank/DDBJ databases">
        <title>Halomonas endophytica sp. nov., isolated from storage liquid in the stems of Populus euphratica.</title>
        <authorList>
            <person name="Chen C."/>
        </authorList>
    </citation>
    <scope>NUCLEOTIDE SEQUENCE [LARGE SCALE GENOMIC DNA]</scope>
    <source>
        <strain evidence="1 2">BZ-SZ-XJ27</strain>
    </source>
</reference>
<comment type="caution">
    <text evidence="1">The sequence shown here is derived from an EMBL/GenBank/DDBJ whole genome shotgun (WGS) entry which is preliminary data.</text>
</comment>
<dbReference type="OrthoDB" id="9758243at2"/>
<evidence type="ECO:0000313" key="2">
    <source>
        <dbReference type="Proteomes" id="UP000235547"/>
    </source>
</evidence>
<name>A0A2N7UCY9_9GAMM</name>
<accession>A0A2N7UCY9</accession>
<sequence length="142" mass="16469">MANSREAQLLWEITKAMTAYGCKAGTASGCDRKGEDVSELELPYYRLIKREDERLRLEVVRPYFGQRCPLGRPHDPEKQRLAEIIDRLNDRYGAEGTDAVLDAMSDHEKFSIPLLKEEETGRQFALLILKLQARRDSYEHLW</sequence>
<keyword evidence="2" id="KW-1185">Reference proteome</keyword>
<dbReference type="RefSeq" id="WP_102589353.1">
    <property type="nucleotide sequence ID" value="NZ_BNAE01000001.1"/>
</dbReference>
<evidence type="ECO:0000313" key="1">
    <source>
        <dbReference type="EMBL" id="PMR78290.1"/>
    </source>
</evidence>
<gene>
    <name evidence="1" type="ORF">C1H70_16135</name>
</gene>
<organism evidence="1 2">
    <name type="scientific">Halomonas urumqiensis</name>
    <dbReference type="NCBI Taxonomy" id="1684789"/>
    <lineage>
        <taxon>Bacteria</taxon>
        <taxon>Pseudomonadati</taxon>
        <taxon>Pseudomonadota</taxon>
        <taxon>Gammaproteobacteria</taxon>
        <taxon>Oceanospirillales</taxon>
        <taxon>Halomonadaceae</taxon>
        <taxon>Halomonas</taxon>
    </lineage>
</organism>
<dbReference type="Proteomes" id="UP000235547">
    <property type="component" value="Unassembled WGS sequence"/>
</dbReference>
<dbReference type="AlphaFoldDB" id="A0A2N7UCY9"/>